<protein>
    <submittedName>
        <fullName evidence="2">Uncharacterized protein</fullName>
    </submittedName>
</protein>
<dbReference type="AlphaFoldDB" id="A0A9W8M3X5"/>
<proteinExistence type="predicted"/>
<evidence type="ECO:0000256" key="1">
    <source>
        <dbReference type="SAM" id="MobiDB-lite"/>
    </source>
</evidence>
<evidence type="ECO:0000313" key="2">
    <source>
        <dbReference type="EMBL" id="KAJ2862762.1"/>
    </source>
</evidence>
<dbReference type="EMBL" id="JANBUY010000152">
    <property type="protein sequence ID" value="KAJ2862762.1"/>
    <property type="molecule type" value="Genomic_DNA"/>
</dbReference>
<name>A0A9W8M3X5_9FUNG</name>
<feature type="compositionally biased region" description="Low complexity" evidence="1">
    <location>
        <begin position="86"/>
        <end position="135"/>
    </location>
</feature>
<accession>A0A9W8M3X5</accession>
<keyword evidence="3" id="KW-1185">Reference proteome</keyword>
<sequence length="265" mass="26355">MIYPNLRALSTVLAIYSASVAHGAQHLEAGDALHRRQVGVVPPVVGAVTSSTPLTPVAVPGAVLPTPTLLSPTVPPIVVPTPTPVVPTSSTVKPTPPVSVLATPTRSSSTLASSSTTKPAAPRTTPTPVVPISTPTPAPAGGGVPALGGGGGSPQTGKPGPANVFTATMGSGGVLEYGSCITFESQCNDLCSHGIYSMNCVSGGICLCYDDEPESTTSDPDPSANAATDTVGSNTNLASRQLPVWSASALALSVLSAFAISATFF</sequence>
<feature type="region of interest" description="Disordered" evidence="1">
    <location>
        <begin position="85"/>
        <end position="164"/>
    </location>
</feature>
<reference evidence="2" key="1">
    <citation type="submission" date="2022-07" db="EMBL/GenBank/DDBJ databases">
        <title>Phylogenomic reconstructions and comparative analyses of Kickxellomycotina fungi.</title>
        <authorList>
            <person name="Reynolds N.K."/>
            <person name="Stajich J.E."/>
            <person name="Barry K."/>
            <person name="Grigoriev I.V."/>
            <person name="Crous P."/>
            <person name="Smith M.E."/>
        </authorList>
    </citation>
    <scope>NUCLEOTIDE SEQUENCE</scope>
    <source>
        <strain evidence="2">RSA 476</strain>
    </source>
</reference>
<feature type="compositionally biased region" description="Gly residues" evidence="1">
    <location>
        <begin position="140"/>
        <end position="154"/>
    </location>
</feature>
<evidence type="ECO:0000313" key="3">
    <source>
        <dbReference type="Proteomes" id="UP001140074"/>
    </source>
</evidence>
<organism evidence="2 3">
    <name type="scientific">Coemansia aciculifera</name>
    <dbReference type="NCBI Taxonomy" id="417176"/>
    <lineage>
        <taxon>Eukaryota</taxon>
        <taxon>Fungi</taxon>
        <taxon>Fungi incertae sedis</taxon>
        <taxon>Zoopagomycota</taxon>
        <taxon>Kickxellomycotina</taxon>
        <taxon>Kickxellomycetes</taxon>
        <taxon>Kickxellales</taxon>
        <taxon>Kickxellaceae</taxon>
        <taxon>Coemansia</taxon>
    </lineage>
</organism>
<dbReference type="Proteomes" id="UP001140074">
    <property type="component" value="Unassembled WGS sequence"/>
</dbReference>
<comment type="caution">
    <text evidence="2">The sequence shown here is derived from an EMBL/GenBank/DDBJ whole genome shotgun (WGS) entry which is preliminary data.</text>
</comment>
<gene>
    <name evidence="2" type="ORF">GGH94_004059</name>
</gene>